<dbReference type="Proteomes" id="UP000318834">
    <property type="component" value="Unassembled WGS sequence"/>
</dbReference>
<dbReference type="SUPFAM" id="SSF52743">
    <property type="entry name" value="Subtilisin-like"/>
    <property type="match status" value="1"/>
</dbReference>
<organism evidence="15 16">
    <name type="scientific">Candidatus Segetimicrobium genomatis</name>
    <dbReference type="NCBI Taxonomy" id="2569760"/>
    <lineage>
        <taxon>Bacteria</taxon>
        <taxon>Bacillati</taxon>
        <taxon>Candidatus Sysuimicrobiota</taxon>
        <taxon>Candidatus Sysuimicrobiia</taxon>
        <taxon>Candidatus Sysuimicrobiales</taxon>
        <taxon>Candidatus Segetimicrobiaceae</taxon>
        <taxon>Candidatus Segetimicrobium</taxon>
    </lineage>
</organism>
<dbReference type="SUPFAM" id="SSF52025">
    <property type="entry name" value="PA domain"/>
    <property type="match status" value="1"/>
</dbReference>
<keyword evidence="12" id="KW-0812">Transmembrane</keyword>
<evidence type="ECO:0000256" key="4">
    <source>
        <dbReference type="ARBA" id="ARBA00022670"/>
    </source>
</evidence>
<evidence type="ECO:0000256" key="3">
    <source>
        <dbReference type="ARBA" id="ARBA00022525"/>
    </source>
</evidence>
<dbReference type="Gene3D" id="3.40.50.200">
    <property type="entry name" value="Peptidase S8/S53 domain"/>
    <property type="match status" value="1"/>
</dbReference>
<sequence length="824" mass="83114">MWRNPFSPCHRFLFWIGGEEVRSFLRAISVLCLTVVMVGSFAVLPVSALLRAAPASTSALDTLATASADVSDYLSSLERWDGGSVAIHAALSGASNPLEVIIQFQGRSLAAEQMYRAAQGVAKLDSAAQRAYVADVRASHADLRAAIIAAGGTVRYDYAIVYNGIDAVLDRASLYHVSGLPGVVHIQPTQLAALELDNSVPFILGGETYTQLGADGTGVRIAVIDTGIDYTHAAFGGSGNPAAYAANNPTLIEAGTFPTAKVIGGTDLVGEAYDARGASAPGGLCSATPAPDPDPLDVNGHGTHSSDTAAGMEVKDASGKVLTPHGVAPGASLYIIKIFSGCAADGTASTSTANVVAAIEWAMDPNHDGDTSDHADVINMSLGGAFGRDTEASSVASNAAVNLGVIVVAAAGNAGNIPYITGSPAAASGAISVAAGNDPGVKVQLLAVAGSGTANGNYESVPAAFGPSLVDTGTKTGPTSFVGQACTALPAGSLTAQIPLIERGTCFFVVKVKNVQNAGAIAAVVYNNVAGDPIVMGGTDPTITIPSVMVGNANGLTIRAALGASSTFALDPANQVSIENRLAPFTSRGPRFNDAAIKPDVTAPGVAILSAEVGTGTGTTSVSGTSFSSPHVAGAAAILRQLHPDWSVEEVKSLLMDTATNARPDGSTPYSVSRMGAGRVRVDVAAATGSIVVPGGASFGVEQSSASGVQQYDVTLQLRNKGSASKTFDLSSAFRVPSDVGSAITLVHPATVTAGAGGSTSFTLSLRVDFAALGGSLFEKDGFLTLTQQGGGDVLRVPFLIIPISRAAAHASTGDVSLSSPMFT</sequence>
<keyword evidence="6 9" id="KW-0378">Hydrolase</keyword>
<dbReference type="PROSITE" id="PS51892">
    <property type="entry name" value="SUBTILASE"/>
    <property type="match status" value="1"/>
</dbReference>
<dbReference type="InterPro" id="IPR050131">
    <property type="entry name" value="Peptidase_S8_subtilisin-like"/>
</dbReference>
<comment type="caution">
    <text evidence="15">The sequence shown here is derived from an EMBL/GenBank/DDBJ whole genome shotgun (WGS) entry which is preliminary data.</text>
</comment>
<evidence type="ECO:0008006" key="17">
    <source>
        <dbReference type="Google" id="ProtNLM"/>
    </source>
</evidence>
<dbReference type="CDD" id="cd07474">
    <property type="entry name" value="Peptidases_S8_subtilisin_Vpr-like"/>
    <property type="match status" value="1"/>
</dbReference>
<feature type="domain" description="PA" evidence="14">
    <location>
        <begin position="485"/>
        <end position="558"/>
    </location>
</feature>
<name>A0A537IGE5_9BACT</name>
<evidence type="ECO:0000313" key="16">
    <source>
        <dbReference type="Proteomes" id="UP000318834"/>
    </source>
</evidence>
<dbReference type="InterPro" id="IPR015500">
    <property type="entry name" value="Peptidase_S8_subtilisin-rel"/>
</dbReference>
<evidence type="ECO:0000256" key="5">
    <source>
        <dbReference type="ARBA" id="ARBA00022729"/>
    </source>
</evidence>
<keyword evidence="2" id="KW-0134">Cell wall</keyword>
<dbReference type="Pfam" id="PF00082">
    <property type="entry name" value="Peptidase_S8"/>
    <property type="match status" value="1"/>
</dbReference>
<dbReference type="EMBL" id="VBAP01000150">
    <property type="protein sequence ID" value="TMI70341.1"/>
    <property type="molecule type" value="Genomic_DNA"/>
</dbReference>
<evidence type="ECO:0000256" key="1">
    <source>
        <dbReference type="ARBA" id="ARBA00011073"/>
    </source>
</evidence>
<dbReference type="InterPro" id="IPR023828">
    <property type="entry name" value="Peptidase_S8_Ser-AS"/>
</dbReference>
<dbReference type="PANTHER" id="PTHR43806">
    <property type="entry name" value="PEPTIDASE S8"/>
    <property type="match status" value="1"/>
</dbReference>
<dbReference type="AlphaFoldDB" id="A0A537IGE5"/>
<keyword evidence="12" id="KW-1133">Transmembrane helix</keyword>
<evidence type="ECO:0000313" key="15">
    <source>
        <dbReference type="EMBL" id="TMI70341.1"/>
    </source>
</evidence>
<evidence type="ECO:0000256" key="2">
    <source>
        <dbReference type="ARBA" id="ARBA00022512"/>
    </source>
</evidence>
<keyword evidence="4 9" id="KW-0645">Protease</keyword>
<keyword evidence="3" id="KW-0964">Secreted</keyword>
<dbReference type="PROSITE" id="PS00136">
    <property type="entry name" value="SUBTILASE_ASP"/>
    <property type="match status" value="1"/>
</dbReference>
<dbReference type="GO" id="GO:0006508">
    <property type="term" value="P:proteolysis"/>
    <property type="evidence" value="ECO:0007669"/>
    <property type="project" value="UniProtKB-KW"/>
</dbReference>
<evidence type="ECO:0000256" key="12">
    <source>
        <dbReference type="SAM" id="Phobius"/>
    </source>
</evidence>
<dbReference type="PRINTS" id="PR00723">
    <property type="entry name" value="SUBTILISIN"/>
</dbReference>
<keyword evidence="12" id="KW-0472">Membrane</keyword>
<dbReference type="PROSITE" id="PS00138">
    <property type="entry name" value="SUBTILASE_SER"/>
    <property type="match status" value="1"/>
</dbReference>
<protein>
    <recommendedName>
        <fullName evidence="17">Peptidase S8</fullName>
    </recommendedName>
</protein>
<accession>A0A537IGE5</accession>
<evidence type="ECO:0000256" key="8">
    <source>
        <dbReference type="PIRSR" id="PIRSR615500-1"/>
    </source>
</evidence>
<dbReference type="GO" id="GO:0004252">
    <property type="term" value="F:serine-type endopeptidase activity"/>
    <property type="evidence" value="ECO:0007669"/>
    <property type="project" value="UniProtKB-UniRule"/>
</dbReference>
<evidence type="ECO:0000256" key="6">
    <source>
        <dbReference type="ARBA" id="ARBA00022801"/>
    </source>
</evidence>
<keyword evidence="7 9" id="KW-0720">Serine protease</keyword>
<dbReference type="PANTHER" id="PTHR43806:SF11">
    <property type="entry name" value="CEREVISIN-RELATED"/>
    <property type="match status" value="1"/>
</dbReference>
<feature type="region of interest" description="Disordered" evidence="11">
    <location>
        <begin position="284"/>
        <end position="309"/>
    </location>
</feature>
<reference evidence="15 16" key="1">
    <citation type="journal article" date="2019" name="Nat. Microbiol.">
        <title>Mediterranean grassland soil C-N compound turnover is dependent on rainfall and depth, and is mediated by genomically divergent microorganisms.</title>
        <authorList>
            <person name="Diamond S."/>
            <person name="Andeer P.F."/>
            <person name="Li Z."/>
            <person name="Crits-Christoph A."/>
            <person name="Burstein D."/>
            <person name="Anantharaman K."/>
            <person name="Lane K.R."/>
            <person name="Thomas B.C."/>
            <person name="Pan C."/>
            <person name="Northen T.R."/>
            <person name="Banfield J.F."/>
        </authorList>
    </citation>
    <scope>NUCLEOTIDE SEQUENCE [LARGE SCALE GENOMIC DNA]</scope>
    <source>
        <strain evidence="15">NP_8</strain>
    </source>
</reference>
<proteinExistence type="inferred from homology"/>
<evidence type="ECO:0000256" key="10">
    <source>
        <dbReference type="RuleBase" id="RU003355"/>
    </source>
</evidence>
<keyword evidence="5" id="KW-0732">Signal</keyword>
<evidence type="ECO:0000259" key="14">
    <source>
        <dbReference type="Pfam" id="PF02225"/>
    </source>
</evidence>
<comment type="similarity">
    <text evidence="1 9 10">Belongs to the peptidase S8 family.</text>
</comment>
<gene>
    <name evidence="15" type="ORF">E6H05_13730</name>
</gene>
<feature type="active site" description="Charge relay system" evidence="8 9">
    <location>
        <position position="225"/>
    </location>
</feature>
<dbReference type="Pfam" id="PF02225">
    <property type="entry name" value="PA"/>
    <property type="match status" value="1"/>
</dbReference>
<feature type="domain" description="Peptidase S8/S53" evidence="13">
    <location>
        <begin position="216"/>
        <end position="667"/>
    </location>
</feature>
<feature type="transmembrane region" description="Helical" evidence="12">
    <location>
        <begin position="24"/>
        <end position="50"/>
    </location>
</feature>
<feature type="non-terminal residue" evidence="15">
    <location>
        <position position="824"/>
    </location>
</feature>
<feature type="active site" description="Charge relay system" evidence="8 9">
    <location>
        <position position="301"/>
    </location>
</feature>
<evidence type="ECO:0000256" key="7">
    <source>
        <dbReference type="ARBA" id="ARBA00022825"/>
    </source>
</evidence>
<evidence type="ECO:0000259" key="13">
    <source>
        <dbReference type="Pfam" id="PF00082"/>
    </source>
</evidence>
<evidence type="ECO:0000256" key="9">
    <source>
        <dbReference type="PROSITE-ProRule" id="PRU01240"/>
    </source>
</evidence>
<feature type="active site" description="Charge relay system" evidence="8 9">
    <location>
        <position position="626"/>
    </location>
</feature>
<evidence type="ECO:0000256" key="11">
    <source>
        <dbReference type="SAM" id="MobiDB-lite"/>
    </source>
</evidence>
<dbReference type="InterPro" id="IPR036852">
    <property type="entry name" value="Peptidase_S8/S53_dom_sf"/>
</dbReference>
<dbReference type="InterPro" id="IPR034213">
    <property type="entry name" value="S8_Vpr-like"/>
</dbReference>
<dbReference type="Gene3D" id="3.50.30.30">
    <property type="match status" value="1"/>
</dbReference>
<dbReference type="InterPro" id="IPR046450">
    <property type="entry name" value="PA_dom_sf"/>
</dbReference>
<dbReference type="InterPro" id="IPR023827">
    <property type="entry name" value="Peptidase_S8_Asp-AS"/>
</dbReference>
<dbReference type="InterPro" id="IPR000209">
    <property type="entry name" value="Peptidase_S8/S53_dom"/>
</dbReference>
<dbReference type="InterPro" id="IPR003137">
    <property type="entry name" value="PA_domain"/>
</dbReference>
<dbReference type="CDD" id="cd04818">
    <property type="entry name" value="PA_subtilisin_1"/>
    <property type="match status" value="1"/>
</dbReference>